<name>A0A6C7EAC7_ILUCY</name>
<evidence type="ECO:0000313" key="3">
    <source>
        <dbReference type="Proteomes" id="UP000011863"/>
    </source>
</evidence>
<dbReference type="CDD" id="cd06553">
    <property type="entry name" value="ASCH_Ef3133_like"/>
    <property type="match status" value="1"/>
</dbReference>
<dbReference type="Proteomes" id="UP000011863">
    <property type="component" value="Chromosome"/>
</dbReference>
<keyword evidence="3" id="KW-1185">Reference proteome</keyword>
<proteinExistence type="predicted"/>
<dbReference type="PIRSF" id="PIRSF021320">
    <property type="entry name" value="DUF984"/>
    <property type="match status" value="1"/>
</dbReference>
<dbReference type="SMART" id="SM01022">
    <property type="entry name" value="ASCH"/>
    <property type="match status" value="1"/>
</dbReference>
<dbReference type="Gene3D" id="3.10.400.10">
    <property type="entry name" value="Sulfate adenylyltransferase"/>
    <property type="match status" value="1"/>
</dbReference>
<accession>A0A6C7EAC7</accession>
<dbReference type="KEGG" id="aym:YM304_17710"/>
<dbReference type="PANTHER" id="PTHR39203:SF1">
    <property type="entry name" value="CYTOPLASMIC PROTEIN"/>
    <property type="match status" value="1"/>
</dbReference>
<evidence type="ECO:0000313" key="2">
    <source>
        <dbReference type="EMBL" id="BAN02085.1"/>
    </source>
</evidence>
<organism evidence="2 3">
    <name type="scientific">Ilumatobacter coccineus (strain NBRC 103263 / KCTC 29153 / YM16-304)</name>
    <dbReference type="NCBI Taxonomy" id="1313172"/>
    <lineage>
        <taxon>Bacteria</taxon>
        <taxon>Bacillati</taxon>
        <taxon>Actinomycetota</taxon>
        <taxon>Acidimicrobiia</taxon>
        <taxon>Acidimicrobiales</taxon>
        <taxon>Ilumatobacteraceae</taxon>
        <taxon>Ilumatobacter</taxon>
    </lineage>
</organism>
<dbReference type="EMBL" id="AP012057">
    <property type="protein sequence ID" value="BAN02085.1"/>
    <property type="molecule type" value="Genomic_DNA"/>
</dbReference>
<dbReference type="InterPro" id="IPR007374">
    <property type="entry name" value="ASCH_domain"/>
</dbReference>
<dbReference type="AlphaFoldDB" id="A0A6C7EAC7"/>
<dbReference type="SUPFAM" id="SSF88697">
    <property type="entry name" value="PUA domain-like"/>
    <property type="match status" value="1"/>
</dbReference>
<sequence length="159" mass="17723">MSETETARSSESYWADFLSETGRAEDTPLYDVFHFDDNERDADELAALVLRGTKRATASLQCEYGDDSKRAPMPGDLSVVTTWAGAPVCIIETTAVDVTGFDDVDEDFAAAEGEGDGSLRHWREVHEAYFGRVCERLGREPSDGMPVVCERFRVVYPER</sequence>
<dbReference type="InterPro" id="IPR009326">
    <property type="entry name" value="DUF984"/>
</dbReference>
<evidence type="ECO:0000259" key="1">
    <source>
        <dbReference type="SMART" id="SM01022"/>
    </source>
</evidence>
<feature type="domain" description="ASCH" evidence="1">
    <location>
        <begin position="33"/>
        <end position="156"/>
    </location>
</feature>
<reference evidence="2 3" key="1">
    <citation type="journal article" date="2013" name="Int. J. Syst. Evol. Microbiol.">
        <title>Ilumatobacter nonamiense sp. nov. and Ilumatobacter coccineum sp. nov., isolated from seashore sand.</title>
        <authorList>
            <person name="Matsumoto A."/>
            <person name="Kasai H."/>
            <person name="Matsuo Y."/>
            <person name="Shizuri Y."/>
            <person name="Ichikawa N."/>
            <person name="Fujita N."/>
            <person name="Omura S."/>
            <person name="Takahashi Y."/>
        </authorList>
    </citation>
    <scope>NUCLEOTIDE SEQUENCE [LARGE SCALE GENOMIC DNA]</scope>
    <source>
        <strain evidence="3">NBRC 103263 / KCTC 29153 / YM16-304</strain>
    </source>
</reference>
<dbReference type="Pfam" id="PF04266">
    <property type="entry name" value="ASCH"/>
    <property type="match status" value="1"/>
</dbReference>
<dbReference type="InterPro" id="IPR015947">
    <property type="entry name" value="PUA-like_sf"/>
</dbReference>
<gene>
    <name evidence="2" type="ORF">YM304_17710</name>
</gene>
<dbReference type="OrthoDB" id="9807542at2"/>
<dbReference type="RefSeq" id="WP_015441332.1">
    <property type="nucleotide sequence ID" value="NC_020520.1"/>
</dbReference>
<protein>
    <recommendedName>
        <fullName evidence="1">ASCH domain-containing protein</fullName>
    </recommendedName>
</protein>
<dbReference type="PANTHER" id="PTHR39203">
    <property type="entry name" value="CYTOPLASMIC PROTEIN-RELATED"/>
    <property type="match status" value="1"/>
</dbReference>